<dbReference type="Proteomes" id="UP000520011">
    <property type="component" value="Unassembled WGS sequence"/>
</dbReference>
<comment type="caution">
    <text evidence="1">The sequence shown here is derived from an EMBL/GenBank/DDBJ whole genome shotgun (WGS) entry which is preliminary data.</text>
</comment>
<evidence type="ECO:0000313" key="1">
    <source>
        <dbReference type="EMBL" id="MBB5325108.1"/>
    </source>
</evidence>
<accession>A0A7W8MVP0</accession>
<sequence length="48" mass="5638">MEINWNVRASLTRSTQKFFSVKALFQLRKPTHQEEQPLPVPDLAKEVE</sequence>
<name>A0A7W8MVP0_9BACL</name>
<evidence type="ECO:0000313" key="2">
    <source>
        <dbReference type="Proteomes" id="UP000520011"/>
    </source>
</evidence>
<protein>
    <submittedName>
        <fullName evidence="1">Uncharacterized protein</fullName>
    </submittedName>
</protein>
<keyword evidence="2" id="KW-1185">Reference proteome</keyword>
<dbReference type="EMBL" id="JACHEP010000011">
    <property type="protein sequence ID" value="MBB5325108.1"/>
    <property type="molecule type" value="Genomic_DNA"/>
</dbReference>
<proteinExistence type="predicted"/>
<reference evidence="1 2" key="1">
    <citation type="submission" date="2020-08" db="EMBL/GenBank/DDBJ databases">
        <title>Genomic Encyclopedia of Type Strains, Phase IV (KMG-IV): sequencing the most valuable type-strain genomes for metagenomic binning, comparative biology and taxonomic classification.</title>
        <authorList>
            <person name="Goeker M."/>
        </authorList>
    </citation>
    <scope>NUCLEOTIDE SEQUENCE [LARGE SCALE GENOMIC DNA]</scope>
    <source>
        <strain evidence="1 2">DSM 16325</strain>
    </source>
</reference>
<dbReference type="AlphaFoldDB" id="A0A7W8MVP0"/>
<dbReference type="RefSeq" id="WP_183254351.1">
    <property type="nucleotide sequence ID" value="NZ_JACHEP010000011.1"/>
</dbReference>
<organism evidence="1 2">
    <name type="scientific">Anoxybacteroides tepidamans</name>
    <dbReference type="NCBI Taxonomy" id="265948"/>
    <lineage>
        <taxon>Bacteria</taxon>
        <taxon>Bacillati</taxon>
        <taxon>Bacillota</taxon>
        <taxon>Bacilli</taxon>
        <taxon>Bacillales</taxon>
        <taxon>Anoxybacillaceae</taxon>
        <taxon>Anoxybacteroides</taxon>
    </lineage>
</organism>
<gene>
    <name evidence="1" type="ORF">HNQ34_002207</name>
</gene>